<accession>A0ABR7JSQ6</accession>
<dbReference type="RefSeq" id="WP_153972626.1">
    <property type="nucleotide sequence ID" value="NZ_JACRWE010000008.1"/>
</dbReference>
<dbReference type="SUPFAM" id="SSF47413">
    <property type="entry name" value="lambda repressor-like DNA-binding domains"/>
    <property type="match status" value="1"/>
</dbReference>
<dbReference type="PANTHER" id="PTHR46558:SF4">
    <property type="entry name" value="DNA-BIDING PHAGE PROTEIN"/>
    <property type="match status" value="1"/>
</dbReference>
<name>A0ABR7JSQ6_9FIRM</name>
<keyword evidence="4" id="KW-1185">Reference proteome</keyword>
<evidence type="ECO:0000313" key="4">
    <source>
        <dbReference type="Proteomes" id="UP000609849"/>
    </source>
</evidence>
<evidence type="ECO:0000259" key="2">
    <source>
        <dbReference type="PROSITE" id="PS50943"/>
    </source>
</evidence>
<dbReference type="PROSITE" id="PS50943">
    <property type="entry name" value="HTH_CROC1"/>
    <property type="match status" value="1"/>
</dbReference>
<dbReference type="SMART" id="SM00530">
    <property type="entry name" value="HTH_XRE"/>
    <property type="match status" value="1"/>
</dbReference>
<sequence length="78" mass="8907">MPNRKLKAERELKAVNQSDVAKFLGISSNTYWNKENGKTEFTVSEAKKLAEYFGVSVVDLFFKDIDNKKFTEGNIQSI</sequence>
<proteinExistence type="predicted"/>
<evidence type="ECO:0000256" key="1">
    <source>
        <dbReference type="ARBA" id="ARBA00023125"/>
    </source>
</evidence>
<organism evidence="3 4">
    <name type="scientific">Romboutsia faecis</name>
    <dbReference type="NCBI Taxonomy" id="2764597"/>
    <lineage>
        <taxon>Bacteria</taxon>
        <taxon>Bacillati</taxon>
        <taxon>Bacillota</taxon>
        <taxon>Clostridia</taxon>
        <taxon>Peptostreptococcales</taxon>
        <taxon>Peptostreptococcaceae</taxon>
        <taxon>Romboutsia</taxon>
    </lineage>
</organism>
<dbReference type="Gene3D" id="1.10.260.40">
    <property type="entry name" value="lambda repressor-like DNA-binding domains"/>
    <property type="match status" value="1"/>
</dbReference>
<protein>
    <submittedName>
        <fullName evidence="3">Helix-turn-helix transcriptional regulator</fullName>
    </submittedName>
</protein>
<evidence type="ECO:0000313" key="3">
    <source>
        <dbReference type="EMBL" id="MBC5997944.1"/>
    </source>
</evidence>
<comment type="caution">
    <text evidence="3">The sequence shown here is derived from an EMBL/GenBank/DDBJ whole genome shotgun (WGS) entry which is preliminary data.</text>
</comment>
<dbReference type="CDD" id="cd00093">
    <property type="entry name" value="HTH_XRE"/>
    <property type="match status" value="1"/>
</dbReference>
<feature type="domain" description="HTH cro/C1-type" evidence="2">
    <location>
        <begin position="6"/>
        <end position="60"/>
    </location>
</feature>
<dbReference type="InterPro" id="IPR001387">
    <property type="entry name" value="Cro/C1-type_HTH"/>
</dbReference>
<keyword evidence="1" id="KW-0238">DNA-binding</keyword>
<dbReference type="PANTHER" id="PTHR46558">
    <property type="entry name" value="TRACRIPTIONAL REGULATORY PROTEIN-RELATED-RELATED"/>
    <property type="match status" value="1"/>
</dbReference>
<reference evidence="3 4" key="1">
    <citation type="submission" date="2020-08" db="EMBL/GenBank/DDBJ databases">
        <authorList>
            <person name="Liu C."/>
            <person name="Sun Q."/>
        </authorList>
    </citation>
    <scope>NUCLEOTIDE SEQUENCE [LARGE SCALE GENOMIC DNA]</scope>
    <source>
        <strain evidence="3 4">NSJ-18</strain>
    </source>
</reference>
<dbReference type="InterPro" id="IPR010982">
    <property type="entry name" value="Lambda_DNA-bd_dom_sf"/>
</dbReference>
<dbReference type="Proteomes" id="UP000609849">
    <property type="component" value="Unassembled WGS sequence"/>
</dbReference>
<dbReference type="EMBL" id="JACRWE010000008">
    <property type="protein sequence ID" value="MBC5997944.1"/>
    <property type="molecule type" value="Genomic_DNA"/>
</dbReference>
<gene>
    <name evidence="3" type="ORF">H8923_14370</name>
</gene>
<dbReference type="Pfam" id="PF01381">
    <property type="entry name" value="HTH_3"/>
    <property type="match status" value="1"/>
</dbReference>